<organism evidence="2 3">
    <name type="scientific">Mucilaginibacter agri</name>
    <dbReference type="NCBI Taxonomy" id="2695265"/>
    <lineage>
        <taxon>Bacteria</taxon>
        <taxon>Pseudomonadati</taxon>
        <taxon>Bacteroidota</taxon>
        <taxon>Sphingobacteriia</taxon>
        <taxon>Sphingobacteriales</taxon>
        <taxon>Sphingobacteriaceae</taxon>
        <taxon>Mucilaginibacter</taxon>
    </lineage>
</organism>
<dbReference type="EMBL" id="WWEO01000036">
    <property type="protein sequence ID" value="NCD68229.1"/>
    <property type="molecule type" value="Genomic_DNA"/>
</dbReference>
<proteinExistence type="predicted"/>
<dbReference type="AlphaFoldDB" id="A0A966DSZ3"/>
<comment type="caution">
    <text evidence="2">The sequence shown here is derived from an EMBL/GenBank/DDBJ whole genome shotgun (WGS) entry which is preliminary data.</text>
</comment>
<gene>
    <name evidence="2" type="ORF">GSY63_02530</name>
</gene>
<reference evidence="2" key="1">
    <citation type="submission" date="2020-01" db="EMBL/GenBank/DDBJ databases">
        <authorList>
            <person name="Seo Y.L."/>
        </authorList>
    </citation>
    <scope>NUCLEOTIDE SEQUENCE</scope>
    <source>
        <strain evidence="2">R11</strain>
    </source>
</reference>
<dbReference type="RefSeq" id="WP_166584250.1">
    <property type="nucleotide sequence ID" value="NZ_WWEO01000036.1"/>
</dbReference>
<reference evidence="2" key="2">
    <citation type="submission" date="2020-10" db="EMBL/GenBank/DDBJ databases">
        <title>Mucilaginibacter sp. nov., isolated from soil.</title>
        <authorList>
            <person name="Jeon C.O."/>
        </authorList>
    </citation>
    <scope>NUCLEOTIDE SEQUENCE</scope>
    <source>
        <strain evidence="2">R11</strain>
    </source>
</reference>
<dbReference type="Pfam" id="PF19408">
    <property type="entry name" value="PKD_6"/>
    <property type="match status" value="1"/>
</dbReference>
<evidence type="ECO:0000259" key="1">
    <source>
        <dbReference type="Pfam" id="PF19408"/>
    </source>
</evidence>
<accession>A0A966DSZ3</accession>
<evidence type="ECO:0000313" key="3">
    <source>
        <dbReference type="Proteomes" id="UP000638732"/>
    </source>
</evidence>
<dbReference type="Proteomes" id="UP000638732">
    <property type="component" value="Unassembled WGS sequence"/>
</dbReference>
<dbReference type="InterPro" id="IPR045829">
    <property type="entry name" value="PKD_6"/>
</dbReference>
<feature type="domain" description="PKD-like" evidence="1">
    <location>
        <begin position="107"/>
        <end position="168"/>
    </location>
</feature>
<sequence>MSIQLKDALAPGVEVSKEAVSDENRINAVNSKKNSFNRVALKMLPVLVLGITAAMAAPKPIVDTRNSLHATTKVVATGRKLFSLPSPGTIYIDGNAASNGFEMQRLTEYTVSVNEVPGATSYVWSVGNNAIIDYGQGTNVIHVITGSYVGQSLSFSVQAVDGTGPGAGSEISGTLVGF</sequence>
<name>A0A966DSZ3_9SPHI</name>
<evidence type="ECO:0000313" key="2">
    <source>
        <dbReference type="EMBL" id="NCD68229.1"/>
    </source>
</evidence>
<protein>
    <recommendedName>
        <fullName evidence="1">PKD-like domain-containing protein</fullName>
    </recommendedName>
</protein>
<keyword evidence="3" id="KW-1185">Reference proteome</keyword>